<dbReference type="Gene3D" id="3.40.50.2000">
    <property type="entry name" value="Glycogen Phosphorylase B"/>
    <property type="match status" value="1"/>
</dbReference>
<evidence type="ECO:0000256" key="3">
    <source>
        <dbReference type="ARBA" id="ARBA00022679"/>
    </source>
</evidence>
<keyword evidence="3 4" id="KW-0808">Transferase</keyword>
<dbReference type="InterPro" id="IPR051939">
    <property type="entry name" value="Glycosyltr_41/O-GlcNAc_trsf"/>
</dbReference>
<dbReference type="PANTHER" id="PTHR44835">
    <property type="entry name" value="UDP-N-ACETYLGLUCOSAMINE--PEPTIDE N-ACETYLGLUCOSAMINYLTRANSFERASE SPINDLY-RELATED"/>
    <property type="match status" value="1"/>
</dbReference>
<accession>A0A2X3IEW0</accession>
<dbReference type="GO" id="GO:0016757">
    <property type="term" value="F:glycosyltransferase activity"/>
    <property type="evidence" value="ECO:0007669"/>
    <property type="project" value="UniProtKB-KW"/>
</dbReference>
<reference evidence="4 5" key="1">
    <citation type="submission" date="2018-06" db="EMBL/GenBank/DDBJ databases">
        <authorList>
            <consortium name="Pathogen Informatics"/>
            <person name="Doyle S."/>
        </authorList>
    </citation>
    <scope>NUCLEOTIDE SEQUENCE [LARGE SCALE GENOMIC DNA]</scope>
    <source>
        <strain evidence="4 5">NCTC12120</strain>
    </source>
</reference>
<evidence type="ECO:0000313" key="4">
    <source>
        <dbReference type="EMBL" id="SQC91002.1"/>
    </source>
</evidence>
<dbReference type="PANTHER" id="PTHR44835:SF1">
    <property type="entry name" value="PROTEIN O-GLCNAC TRANSFERASE"/>
    <property type="match status" value="1"/>
</dbReference>
<dbReference type="Proteomes" id="UP000251197">
    <property type="component" value="Unassembled WGS sequence"/>
</dbReference>
<keyword evidence="2" id="KW-0328">Glycosyltransferase</keyword>
<organism evidence="4 5">
    <name type="scientific">Cedecea neteri</name>
    <dbReference type="NCBI Taxonomy" id="158822"/>
    <lineage>
        <taxon>Bacteria</taxon>
        <taxon>Pseudomonadati</taxon>
        <taxon>Pseudomonadota</taxon>
        <taxon>Gammaproteobacteria</taxon>
        <taxon>Enterobacterales</taxon>
        <taxon>Enterobacteriaceae</taxon>
        <taxon>Cedecea</taxon>
    </lineage>
</organism>
<evidence type="ECO:0000313" key="5">
    <source>
        <dbReference type="Proteomes" id="UP000251197"/>
    </source>
</evidence>
<gene>
    <name evidence="4" type="ORF">NCTC12120_04151</name>
</gene>
<comment type="pathway">
    <text evidence="1">Protein modification; protein glycosylation.</text>
</comment>
<dbReference type="Gene3D" id="3.40.50.11380">
    <property type="match status" value="1"/>
</dbReference>
<dbReference type="AlphaFoldDB" id="A0A2X3IEW0"/>
<dbReference type="EMBL" id="UAVU01000006">
    <property type="protein sequence ID" value="SQC91002.1"/>
    <property type="molecule type" value="Genomic_DNA"/>
</dbReference>
<proteinExistence type="predicted"/>
<evidence type="ECO:0000256" key="1">
    <source>
        <dbReference type="ARBA" id="ARBA00004922"/>
    </source>
</evidence>
<sequence>MQISWIGYPGTTGLSTMDYRVLMHTQREPAGLEQQLTENIMFIEMRKVFEPHADSPPVNTLPALRNGYITFGSFNRPKKINDEVLRVWASILVRYPESKLIIGFMVDEKMIETLSEKLVSFGAQASQLSFKRRAGLLSTFPTTTKSIFCWMPSRIRGEPQATMAVGWACRH</sequence>
<evidence type="ECO:0000256" key="2">
    <source>
        <dbReference type="ARBA" id="ARBA00022676"/>
    </source>
</evidence>
<name>A0A2X3IEW0_9ENTR</name>
<protein>
    <submittedName>
        <fullName evidence="4">Predicted O-linked N-acetylglucosamine transferase, SPINDLY family</fullName>
    </submittedName>
</protein>